<sequence>MQEMNIVLAGLGGLIFVLSLLSSPVDRSWLSPPLLAFLFGVLLGPEGTGLLAPATWGNPEHLLEVIARLTLGISLMGIALRLPPSYPLEQWKALAILLGIGMPAMWLISGLLSTWLLSLPLMVALLIGACVCATDPVIASSIVTGGVAKKNLPGNFRHLLSGESGANDGLAYPLVFLPILLLSANTQGVWTDWIFRVWLWEVGGSIIIGALLGWFSGRALQWAEARQYIDQPSFLTVTLALTLLVLGVGKLFGTDSILAVFAAGLFFDQIVGGKERAEENNIQEAVNMFFTMPVFVLFGLIAPWADWLALGWPGAVLVALILLWRRLPVILLLRPFLAPVREWRIALMMGWFGPIGVSALFYAALAARHTGNHEIWVVSSLVVCSSIVVHGITAAPLAKAYGRAEASQARNS</sequence>
<dbReference type="GO" id="GO:0015385">
    <property type="term" value="F:sodium:proton antiporter activity"/>
    <property type="evidence" value="ECO:0007669"/>
    <property type="project" value="InterPro"/>
</dbReference>
<evidence type="ECO:0000313" key="9">
    <source>
        <dbReference type="EMBL" id="SFH71213.1"/>
    </source>
</evidence>
<dbReference type="InterPro" id="IPR004712">
    <property type="entry name" value="Na+/H+_antiporter_fungi"/>
</dbReference>
<feature type="transmembrane region" description="Helical" evidence="7">
    <location>
        <begin position="232"/>
        <end position="251"/>
    </location>
</feature>
<feature type="transmembrane region" description="Helical" evidence="7">
    <location>
        <begin position="62"/>
        <end position="82"/>
    </location>
</feature>
<dbReference type="PANTHER" id="PTHR31382">
    <property type="entry name" value="NA(+)/H(+) ANTIPORTER"/>
    <property type="match status" value="1"/>
</dbReference>
<evidence type="ECO:0000259" key="8">
    <source>
        <dbReference type="Pfam" id="PF00999"/>
    </source>
</evidence>
<dbReference type="STRING" id="442341.SAMN04487959_10885"/>
<feature type="transmembrane region" description="Helical" evidence="7">
    <location>
        <begin position="375"/>
        <end position="398"/>
    </location>
</feature>
<evidence type="ECO:0000256" key="1">
    <source>
        <dbReference type="ARBA" id="ARBA00004141"/>
    </source>
</evidence>
<evidence type="ECO:0000256" key="6">
    <source>
        <dbReference type="ARBA" id="ARBA00023136"/>
    </source>
</evidence>
<keyword evidence="6 7" id="KW-0472">Membrane</keyword>
<gene>
    <name evidence="9" type="ORF">SAMN04487959_10885</name>
</gene>
<evidence type="ECO:0000256" key="4">
    <source>
        <dbReference type="ARBA" id="ARBA00022989"/>
    </source>
</evidence>
<feature type="transmembrane region" description="Helical" evidence="7">
    <location>
        <begin position="94"/>
        <end position="117"/>
    </location>
</feature>
<feature type="transmembrane region" description="Helical" evidence="7">
    <location>
        <begin position="34"/>
        <end position="56"/>
    </location>
</feature>
<feature type="transmembrane region" description="Helical" evidence="7">
    <location>
        <begin position="6"/>
        <end position="22"/>
    </location>
</feature>
<dbReference type="GO" id="GO:0005886">
    <property type="term" value="C:plasma membrane"/>
    <property type="evidence" value="ECO:0007669"/>
    <property type="project" value="InterPro"/>
</dbReference>
<evidence type="ECO:0000256" key="5">
    <source>
        <dbReference type="ARBA" id="ARBA00023065"/>
    </source>
</evidence>
<accession>A0A1I3C9W8</accession>
<proteinExistence type="predicted"/>
<dbReference type="GO" id="GO:0042391">
    <property type="term" value="P:regulation of membrane potential"/>
    <property type="evidence" value="ECO:0007669"/>
    <property type="project" value="InterPro"/>
</dbReference>
<reference evidence="9 10" key="1">
    <citation type="submission" date="2016-10" db="EMBL/GenBank/DDBJ databases">
        <authorList>
            <person name="de Groot N.N."/>
        </authorList>
    </citation>
    <scope>NUCLEOTIDE SEQUENCE [LARGE SCALE GENOMIC DNA]</scope>
    <source>
        <strain evidence="9 10">CGMCC 1.6848</strain>
    </source>
</reference>
<keyword evidence="2" id="KW-0050">Antiport</keyword>
<evidence type="ECO:0000256" key="3">
    <source>
        <dbReference type="ARBA" id="ARBA00022692"/>
    </source>
</evidence>
<feature type="transmembrane region" description="Helical" evidence="7">
    <location>
        <begin position="123"/>
        <end position="148"/>
    </location>
</feature>
<feature type="transmembrane region" description="Helical" evidence="7">
    <location>
        <begin position="345"/>
        <end position="363"/>
    </location>
</feature>
<feature type="transmembrane region" description="Helical" evidence="7">
    <location>
        <begin position="285"/>
        <end position="305"/>
    </location>
</feature>
<keyword evidence="4 7" id="KW-1133">Transmembrane helix</keyword>
<dbReference type="InterPro" id="IPR006153">
    <property type="entry name" value="Cation/H_exchanger_TM"/>
</dbReference>
<dbReference type="RefSeq" id="WP_092846708.1">
    <property type="nucleotide sequence ID" value="NZ_FOPY01000008.1"/>
</dbReference>
<organism evidence="9 10">
    <name type="scientific">Modicisalibacter xianhensis</name>
    <dbReference type="NCBI Taxonomy" id="442341"/>
    <lineage>
        <taxon>Bacteria</taxon>
        <taxon>Pseudomonadati</taxon>
        <taxon>Pseudomonadota</taxon>
        <taxon>Gammaproteobacteria</taxon>
        <taxon>Oceanospirillales</taxon>
        <taxon>Halomonadaceae</taxon>
        <taxon>Modicisalibacter</taxon>
    </lineage>
</organism>
<evidence type="ECO:0000256" key="2">
    <source>
        <dbReference type="ARBA" id="ARBA00022449"/>
    </source>
</evidence>
<feature type="domain" description="Cation/H+ exchanger transmembrane" evidence="8">
    <location>
        <begin position="19"/>
        <end position="399"/>
    </location>
</feature>
<keyword evidence="5" id="KW-0406">Ion transport</keyword>
<keyword evidence="2" id="KW-0813">Transport</keyword>
<dbReference type="AlphaFoldDB" id="A0A1I3C9W8"/>
<dbReference type="Pfam" id="PF00999">
    <property type="entry name" value="Na_H_Exchanger"/>
    <property type="match status" value="1"/>
</dbReference>
<dbReference type="GO" id="GO:0036376">
    <property type="term" value="P:sodium ion export across plasma membrane"/>
    <property type="evidence" value="ECO:0007669"/>
    <property type="project" value="InterPro"/>
</dbReference>
<protein>
    <submittedName>
        <fullName evidence="9">NhaP-type Na+/H+ or K+/H+ antiporter</fullName>
    </submittedName>
</protein>
<dbReference type="InterPro" id="IPR038770">
    <property type="entry name" value="Na+/solute_symporter_sf"/>
</dbReference>
<feature type="transmembrane region" description="Helical" evidence="7">
    <location>
        <begin position="198"/>
        <end position="220"/>
    </location>
</feature>
<feature type="transmembrane region" description="Helical" evidence="7">
    <location>
        <begin position="169"/>
        <end position="186"/>
    </location>
</feature>
<dbReference type="PANTHER" id="PTHR31382:SF1">
    <property type="entry name" value="SODIUM ION_PROTON EXCHANGER (EUROFUNG)"/>
    <property type="match status" value="1"/>
</dbReference>
<comment type="subcellular location">
    <subcellularLocation>
        <location evidence="1">Membrane</location>
        <topology evidence="1">Multi-pass membrane protein</topology>
    </subcellularLocation>
</comment>
<dbReference type="GO" id="GO:0120029">
    <property type="term" value="P:proton export across plasma membrane"/>
    <property type="evidence" value="ECO:0007669"/>
    <property type="project" value="InterPro"/>
</dbReference>
<feature type="transmembrane region" description="Helical" evidence="7">
    <location>
        <begin position="311"/>
        <end position="333"/>
    </location>
</feature>
<dbReference type="Proteomes" id="UP000199040">
    <property type="component" value="Unassembled WGS sequence"/>
</dbReference>
<evidence type="ECO:0000313" key="10">
    <source>
        <dbReference type="Proteomes" id="UP000199040"/>
    </source>
</evidence>
<name>A0A1I3C9W8_9GAMM</name>
<keyword evidence="3 7" id="KW-0812">Transmembrane</keyword>
<evidence type="ECO:0000256" key="7">
    <source>
        <dbReference type="SAM" id="Phobius"/>
    </source>
</evidence>
<dbReference type="EMBL" id="FOPY01000008">
    <property type="protein sequence ID" value="SFH71213.1"/>
    <property type="molecule type" value="Genomic_DNA"/>
</dbReference>
<dbReference type="Gene3D" id="1.20.1530.20">
    <property type="match status" value="1"/>
</dbReference>
<keyword evidence="10" id="KW-1185">Reference proteome</keyword>